<dbReference type="SUPFAM" id="SSF48452">
    <property type="entry name" value="TPR-like"/>
    <property type="match status" value="1"/>
</dbReference>
<keyword evidence="2" id="KW-1185">Reference proteome</keyword>
<dbReference type="AlphaFoldDB" id="A0A9D4V0N8"/>
<dbReference type="InterPro" id="IPR011990">
    <property type="entry name" value="TPR-like_helical_dom_sf"/>
</dbReference>
<dbReference type="OrthoDB" id="428342at2759"/>
<accession>A0A9D4V0N8</accession>
<reference evidence="1" key="1">
    <citation type="submission" date="2021-01" db="EMBL/GenBank/DDBJ databases">
        <title>Adiantum capillus-veneris genome.</title>
        <authorList>
            <person name="Fang Y."/>
            <person name="Liao Q."/>
        </authorList>
    </citation>
    <scope>NUCLEOTIDE SEQUENCE</scope>
    <source>
        <strain evidence="1">H3</strain>
        <tissue evidence="1">Leaf</tissue>
    </source>
</reference>
<dbReference type="PANTHER" id="PTHR21581">
    <property type="entry name" value="D-ALANYL-D-ALANINE CARBOXYPEPTIDASE"/>
    <property type="match status" value="1"/>
</dbReference>
<dbReference type="InterPro" id="IPR019734">
    <property type="entry name" value="TPR_rpt"/>
</dbReference>
<name>A0A9D4V0N8_ADICA</name>
<protein>
    <submittedName>
        <fullName evidence="1">Uncharacterized protein</fullName>
    </submittedName>
</protein>
<sequence>MSPTNEVEPVQAESDTDFGHFVSGMSAALHDLGGSTRNVEGIFRSDANLQKRWQHRQEIIINCIISHHLNRKDFLLVLTWFKELFKLHPSDPWLLSKLGYVQLQMGDLTGASYTFSEARNIIGKFEAENSGQSSALKGLDCRNRGLEHVVLKQYSEAVKEFDLALSINPIDIISANNKALCYMYNRDLIGSSKVLESILDKAPLVALNESLVLNLCSMYELAFVHNVQTKKNLSDWIQQIAPGDFDFSCTRL</sequence>
<evidence type="ECO:0000313" key="1">
    <source>
        <dbReference type="EMBL" id="KAI5077270.1"/>
    </source>
</evidence>
<gene>
    <name evidence="1" type="ORF">GOP47_0007094</name>
</gene>
<organism evidence="1 2">
    <name type="scientific">Adiantum capillus-veneris</name>
    <name type="common">Maidenhair fern</name>
    <dbReference type="NCBI Taxonomy" id="13818"/>
    <lineage>
        <taxon>Eukaryota</taxon>
        <taxon>Viridiplantae</taxon>
        <taxon>Streptophyta</taxon>
        <taxon>Embryophyta</taxon>
        <taxon>Tracheophyta</taxon>
        <taxon>Polypodiopsida</taxon>
        <taxon>Polypodiidae</taxon>
        <taxon>Polypodiales</taxon>
        <taxon>Pteridineae</taxon>
        <taxon>Pteridaceae</taxon>
        <taxon>Vittarioideae</taxon>
        <taxon>Adiantum</taxon>
    </lineage>
</organism>
<dbReference type="PANTHER" id="PTHR21581:SF6">
    <property type="entry name" value="TRAFFICKING PROTEIN PARTICLE COMPLEX SUBUNIT 12"/>
    <property type="match status" value="1"/>
</dbReference>
<dbReference type="EMBL" id="JABFUD020000007">
    <property type="protein sequence ID" value="KAI5077270.1"/>
    <property type="molecule type" value="Genomic_DNA"/>
</dbReference>
<evidence type="ECO:0000313" key="2">
    <source>
        <dbReference type="Proteomes" id="UP000886520"/>
    </source>
</evidence>
<dbReference type="SMART" id="SM00028">
    <property type="entry name" value="TPR"/>
    <property type="match status" value="2"/>
</dbReference>
<dbReference type="Proteomes" id="UP000886520">
    <property type="component" value="Chromosome 7"/>
</dbReference>
<proteinExistence type="predicted"/>
<dbReference type="Gene3D" id="1.25.40.10">
    <property type="entry name" value="Tetratricopeptide repeat domain"/>
    <property type="match status" value="1"/>
</dbReference>
<comment type="caution">
    <text evidence="1">The sequence shown here is derived from an EMBL/GenBank/DDBJ whole genome shotgun (WGS) entry which is preliminary data.</text>
</comment>